<dbReference type="RefSeq" id="WP_192276616.1">
    <property type="nucleotide sequence ID" value="NZ_JACZDF010000001.1"/>
</dbReference>
<feature type="region of interest" description="Disordered" evidence="1">
    <location>
        <begin position="1"/>
        <end position="75"/>
    </location>
</feature>
<proteinExistence type="predicted"/>
<evidence type="ECO:0000313" key="2">
    <source>
        <dbReference type="EMBL" id="MBD9697947.1"/>
    </source>
</evidence>
<gene>
    <name evidence="2" type="ORF">IGS67_00325</name>
</gene>
<comment type="caution">
    <text evidence="2">The sequence shown here is derived from an EMBL/GenBank/DDBJ whole genome shotgun (WGS) entry which is preliminary data.</text>
</comment>
<name>A0ABR9DNP2_9MICO</name>
<keyword evidence="3" id="KW-1185">Reference proteome</keyword>
<accession>A0ABR9DNP2</accession>
<dbReference type="EMBL" id="JACZDF010000001">
    <property type="protein sequence ID" value="MBD9697947.1"/>
    <property type="molecule type" value="Genomic_DNA"/>
</dbReference>
<organism evidence="2 3">
    <name type="scientific">Flavimobilis rhizosphaerae</name>
    <dbReference type="NCBI Taxonomy" id="2775421"/>
    <lineage>
        <taxon>Bacteria</taxon>
        <taxon>Bacillati</taxon>
        <taxon>Actinomycetota</taxon>
        <taxon>Actinomycetes</taxon>
        <taxon>Micrococcales</taxon>
        <taxon>Jonesiaceae</taxon>
        <taxon>Flavimobilis</taxon>
    </lineage>
</organism>
<evidence type="ECO:0000256" key="1">
    <source>
        <dbReference type="SAM" id="MobiDB-lite"/>
    </source>
</evidence>
<dbReference type="Proteomes" id="UP000642107">
    <property type="component" value="Unassembled WGS sequence"/>
</dbReference>
<protein>
    <submittedName>
        <fullName evidence="2">Uncharacterized protein</fullName>
    </submittedName>
</protein>
<evidence type="ECO:0000313" key="3">
    <source>
        <dbReference type="Proteomes" id="UP000642107"/>
    </source>
</evidence>
<reference evidence="2 3" key="1">
    <citation type="submission" date="2020-09" db="EMBL/GenBank/DDBJ databases">
        <title>Flavimobilis rhizosphaerae sp. nov., isolated from rhizosphere soil of Spartina alterniflora.</title>
        <authorList>
            <person name="Hanqin C."/>
        </authorList>
    </citation>
    <scope>NUCLEOTIDE SEQUENCE [LARGE SCALE GENOMIC DNA]</scope>
    <source>
        <strain evidence="2 3">GY 10621</strain>
    </source>
</reference>
<feature type="compositionally biased region" description="Low complexity" evidence="1">
    <location>
        <begin position="1"/>
        <end position="33"/>
    </location>
</feature>
<sequence length="75" mass="7922">MTNGAAPDPADTTLDDLGTPTPDTTETPSADPAARFRHLPEPVDPRTLVASIETEAAPDPDGGRDANTEWMLRHG</sequence>